<feature type="non-terminal residue" evidence="1">
    <location>
        <position position="249"/>
    </location>
</feature>
<evidence type="ECO:0008006" key="3">
    <source>
        <dbReference type="Google" id="ProtNLM"/>
    </source>
</evidence>
<dbReference type="InterPro" id="IPR043502">
    <property type="entry name" value="DNA/RNA_pol_sf"/>
</dbReference>
<evidence type="ECO:0000313" key="2">
    <source>
        <dbReference type="Proteomes" id="UP000265427"/>
    </source>
</evidence>
<dbReference type="EMBL" id="QUSZ01008603">
    <property type="protein sequence ID" value="RHY00208.1"/>
    <property type="molecule type" value="Genomic_DNA"/>
</dbReference>
<accession>A0A397A2U2</accession>
<sequence length="249" mass="27797">MDLRFETDAGPLMLTNIKCWVSTGELPTNVGDILLSRAIMYKLGFDPRAMLREAASMTDEIDMADAVSHSGVVQAVSHELVDDLAGEEEELLPLEMDSYFPDIVAVDAAAETTKVKEVLDAKVVEALTADCGSEFVAKLAALLDKYVDVFRLSQVRDPPVKIPPLKVHLGNGARPIRCKARRYSPLQREIIQQHVKQLEAAGFVYRYHASRWGSAPLIVRKPHTKDEFRMTVDLRPINIQTEQIAWAMP</sequence>
<dbReference type="SUPFAM" id="SSF56672">
    <property type="entry name" value="DNA/RNA polymerases"/>
    <property type="match status" value="1"/>
</dbReference>
<dbReference type="Gene3D" id="3.10.10.10">
    <property type="entry name" value="HIV Type 1 Reverse Transcriptase, subunit A, domain 1"/>
    <property type="match status" value="1"/>
</dbReference>
<dbReference type="VEuPathDB" id="FungiDB:H257_10298"/>
<comment type="caution">
    <text evidence="1">The sequence shown here is derived from an EMBL/GenBank/DDBJ whole genome shotgun (WGS) entry which is preliminary data.</text>
</comment>
<protein>
    <recommendedName>
        <fullName evidence="3">Reverse transcriptase domain-containing protein</fullName>
    </recommendedName>
</protein>
<gene>
    <name evidence="1" type="ORF">DYB36_013349</name>
</gene>
<evidence type="ECO:0000313" key="1">
    <source>
        <dbReference type="EMBL" id="RHY00208.1"/>
    </source>
</evidence>
<proteinExistence type="predicted"/>
<dbReference type="Proteomes" id="UP000265427">
    <property type="component" value="Unassembled WGS sequence"/>
</dbReference>
<organism evidence="1 2">
    <name type="scientific">Aphanomyces astaci</name>
    <name type="common">Crayfish plague agent</name>
    <dbReference type="NCBI Taxonomy" id="112090"/>
    <lineage>
        <taxon>Eukaryota</taxon>
        <taxon>Sar</taxon>
        <taxon>Stramenopiles</taxon>
        <taxon>Oomycota</taxon>
        <taxon>Saprolegniomycetes</taxon>
        <taxon>Saprolegniales</taxon>
        <taxon>Verrucalvaceae</taxon>
        <taxon>Aphanomyces</taxon>
    </lineage>
</organism>
<name>A0A397A2U2_APHAT</name>
<dbReference type="AlphaFoldDB" id="A0A397A2U2"/>
<reference evidence="1 2" key="1">
    <citation type="submission" date="2018-08" db="EMBL/GenBank/DDBJ databases">
        <title>Aphanomyces genome sequencing and annotation.</title>
        <authorList>
            <person name="Minardi D."/>
            <person name="Oidtmann B."/>
            <person name="Van Der Giezen M."/>
            <person name="Studholme D.J."/>
        </authorList>
    </citation>
    <scope>NUCLEOTIDE SEQUENCE [LARGE SCALE GENOMIC DNA]</scope>
    <source>
        <strain evidence="1 2">Kv</strain>
    </source>
</reference>